<evidence type="ECO:0000256" key="1">
    <source>
        <dbReference type="SAM" id="SignalP"/>
    </source>
</evidence>
<evidence type="ECO:0000313" key="6">
    <source>
        <dbReference type="Proteomes" id="UP000030651"/>
    </source>
</evidence>
<protein>
    <submittedName>
        <fullName evidence="5">Uncharacterized protein</fullName>
    </submittedName>
</protein>
<dbReference type="InterPro" id="IPR012341">
    <property type="entry name" value="6hp_glycosidase-like_sf"/>
</dbReference>
<dbReference type="PANTHER" id="PTHR31084:SF3">
    <property type="entry name" value="ALPHA-FUCOSIDASE A"/>
    <property type="match status" value="1"/>
</dbReference>
<dbReference type="Proteomes" id="UP000030651">
    <property type="component" value="Unassembled WGS sequence"/>
</dbReference>
<dbReference type="Pfam" id="PF14498">
    <property type="entry name" value="Glyco_hyd_65N_2"/>
    <property type="match status" value="1"/>
</dbReference>
<sequence length="798" mass="86797">MVKVFLLLFARLAAAGALWSTSPAVSTDVMRQAYCVGNGRLGAMPFGQPGQEMLNLNIDTLWSGGPFQLSTYNGGNPNTSMIDVLAEVRAETWSTGITNDTALHGDTSAYGSFKAAGNLSVTIDGIRDDFSSFNRSLDLKTGIHTTSFSTDVANFTSTVYCTLPDQVCVYNLESSDFLPQVAIALGNIVSSNQGGLTLGCNSQSASLTGYTQNSNPIGMKWDIIAQNSTPGTCNNETGTLVVPGNSSSALTIVIGAGTNYDQTKGTREYNYSFQGADPAPLVAETVSKAIQIPEKELRAAHVADYSNFESRFLLSLPDTQGSSGVSLDLLLTNYNSNLTSGDPYLEKLMFDYGRHLLIGSSRDNSLPPNLQGVWSNLDSAAWSGDYHANINLQMNLWPAQQTGLGELLVSVWNYMENTWVPRGTETAQLLYGASGWVTHDEMNIFGHTGEAIMPCRMKSYETSADYAIAPAWMMQHVWDNYEYSQDSQWWSEQGWPLLKGAAEFWLNQLQVDQFSNDSSLVVVPCISPEHGPATFGCTHWQQLLHQLFEIVLVGAPAANDNDNEFLANITTLLASVDKGLHFGTWGQIKEWKVPESVYNDYKNDQHRHISELVGWYPGWSINSLQCGYSNSTIQTAVNTTLTSRGTGFENSDPGWAKAWRSACWALLNNTERAYYEYRYTIDENFASNGLSFSSGAPGSLQPYGAFQIDANFGLVGAGLSMLAVDLPVSSSFDGTREVVLGPAIPAAWAGGNVQGLRIRGGGSVDFDWDDAGVVHQVTARDLATNVRLLNIEGDVLYP</sequence>
<keyword evidence="1" id="KW-0732">Signal</keyword>
<evidence type="ECO:0000313" key="5">
    <source>
        <dbReference type="EMBL" id="ETS78374.1"/>
    </source>
</evidence>
<evidence type="ECO:0000259" key="4">
    <source>
        <dbReference type="Pfam" id="PF22124"/>
    </source>
</evidence>
<dbReference type="InterPro" id="IPR049053">
    <property type="entry name" value="AFCA-like_C"/>
</dbReference>
<dbReference type="PANTHER" id="PTHR31084">
    <property type="entry name" value="ALPHA-L-FUCOSIDASE 2"/>
    <property type="match status" value="1"/>
</dbReference>
<feature type="domain" description="Alpha fucosidase A-like C-terminal" evidence="3">
    <location>
        <begin position="737"/>
        <end position="774"/>
    </location>
</feature>
<dbReference type="Pfam" id="PF21307">
    <property type="entry name" value="Glyco_hydro_95_C"/>
    <property type="match status" value="1"/>
</dbReference>
<dbReference type="eggNOG" id="ENOG502QQ9E">
    <property type="taxonomic scope" value="Eukaryota"/>
</dbReference>
<dbReference type="Pfam" id="PF22124">
    <property type="entry name" value="Glyco_hydro_95_cat"/>
    <property type="match status" value="1"/>
</dbReference>
<dbReference type="InterPro" id="IPR027414">
    <property type="entry name" value="GH95_N_dom"/>
</dbReference>
<dbReference type="InterPro" id="IPR016518">
    <property type="entry name" value="Alpha-L-fucosidase"/>
</dbReference>
<dbReference type="OrthoDB" id="2848340at2759"/>
<dbReference type="Gene3D" id="1.50.10.10">
    <property type="match status" value="1"/>
</dbReference>
<feature type="domain" description="Glycosyl hydrolase family 95 catalytic" evidence="4">
    <location>
        <begin position="295"/>
        <end position="722"/>
    </location>
</feature>
<dbReference type="AlphaFoldDB" id="W3WX52"/>
<dbReference type="GeneID" id="19275449"/>
<evidence type="ECO:0000259" key="3">
    <source>
        <dbReference type="Pfam" id="PF21307"/>
    </source>
</evidence>
<dbReference type="EMBL" id="KI912115">
    <property type="protein sequence ID" value="ETS78374.1"/>
    <property type="molecule type" value="Genomic_DNA"/>
</dbReference>
<dbReference type="InterPro" id="IPR008928">
    <property type="entry name" value="6-hairpin_glycosidase_sf"/>
</dbReference>
<dbReference type="HOGENOM" id="CLU_004617_2_2_1"/>
<dbReference type="GO" id="GO:0004560">
    <property type="term" value="F:alpha-L-fucosidase activity"/>
    <property type="evidence" value="ECO:0007669"/>
    <property type="project" value="InterPro"/>
</dbReference>
<feature type="signal peptide" evidence="1">
    <location>
        <begin position="1"/>
        <end position="17"/>
    </location>
</feature>
<evidence type="ECO:0000259" key="2">
    <source>
        <dbReference type="Pfam" id="PF14498"/>
    </source>
</evidence>
<keyword evidence="6" id="KW-1185">Reference proteome</keyword>
<dbReference type="KEGG" id="pfy:PFICI_10436"/>
<dbReference type="STRING" id="1229662.W3WX52"/>
<gene>
    <name evidence="5" type="ORF">PFICI_10436</name>
</gene>
<dbReference type="PIRSF" id="PIRSF007663">
    <property type="entry name" value="UCP007663"/>
    <property type="match status" value="1"/>
</dbReference>
<dbReference type="InterPro" id="IPR054363">
    <property type="entry name" value="GH95_cat"/>
</dbReference>
<dbReference type="RefSeq" id="XP_007837208.1">
    <property type="nucleotide sequence ID" value="XM_007839017.1"/>
</dbReference>
<reference evidence="6" key="1">
    <citation type="journal article" date="2015" name="BMC Genomics">
        <title>Genomic and transcriptomic analysis of the endophytic fungus Pestalotiopsis fici reveals its lifestyle and high potential for synthesis of natural products.</title>
        <authorList>
            <person name="Wang X."/>
            <person name="Zhang X."/>
            <person name="Liu L."/>
            <person name="Xiang M."/>
            <person name="Wang W."/>
            <person name="Sun X."/>
            <person name="Che Y."/>
            <person name="Guo L."/>
            <person name="Liu G."/>
            <person name="Guo L."/>
            <person name="Wang C."/>
            <person name="Yin W.B."/>
            <person name="Stadler M."/>
            <person name="Zhang X."/>
            <person name="Liu X."/>
        </authorList>
    </citation>
    <scope>NUCLEOTIDE SEQUENCE [LARGE SCALE GENOMIC DNA]</scope>
    <source>
        <strain evidence="6">W106-1 / CGMCC3.15140</strain>
    </source>
</reference>
<accession>W3WX52</accession>
<organism evidence="5 6">
    <name type="scientific">Pestalotiopsis fici (strain W106-1 / CGMCC3.15140)</name>
    <dbReference type="NCBI Taxonomy" id="1229662"/>
    <lineage>
        <taxon>Eukaryota</taxon>
        <taxon>Fungi</taxon>
        <taxon>Dikarya</taxon>
        <taxon>Ascomycota</taxon>
        <taxon>Pezizomycotina</taxon>
        <taxon>Sordariomycetes</taxon>
        <taxon>Xylariomycetidae</taxon>
        <taxon>Amphisphaeriales</taxon>
        <taxon>Sporocadaceae</taxon>
        <taxon>Pestalotiopsis</taxon>
    </lineage>
</organism>
<feature type="domain" description="Glycosyl hydrolase family 95 N-terminal" evidence="2">
    <location>
        <begin position="18"/>
        <end position="263"/>
    </location>
</feature>
<proteinExistence type="predicted"/>
<dbReference type="SUPFAM" id="SSF48208">
    <property type="entry name" value="Six-hairpin glycosidases"/>
    <property type="match status" value="1"/>
</dbReference>
<dbReference type="InParanoid" id="W3WX52"/>
<feature type="chain" id="PRO_5004834064" evidence="1">
    <location>
        <begin position="18"/>
        <end position="798"/>
    </location>
</feature>
<dbReference type="OMA" id="KVWRGAC"/>
<dbReference type="GO" id="GO:0005975">
    <property type="term" value="P:carbohydrate metabolic process"/>
    <property type="evidence" value="ECO:0007669"/>
    <property type="project" value="InterPro"/>
</dbReference>
<name>W3WX52_PESFW</name>